<dbReference type="GO" id="GO:0003743">
    <property type="term" value="F:translation initiation factor activity"/>
    <property type="evidence" value="ECO:0007669"/>
    <property type="project" value="InterPro"/>
</dbReference>
<feature type="non-terminal residue" evidence="3">
    <location>
        <position position="1"/>
    </location>
</feature>
<dbReference type="Proteomes" id="UP000023152">
    <property type="component" value="Unassembled WGS sequence"/>
</dbReference>
<evidence type="ECO:0000313" key="3">
    <source>
        <dbReference type="EMBL" id="ETO15834.1"/>
    </source>
</evidence>
<feature type="compositionally biased region" description="Basic and acidic residues" evidence="1">
    <location>
        <begin position="158"/>
        <end position="171"/>
    </location>
</feature>
<name>X6MPQ4_RETFI</name>
<feature type="compositionally biased region" description="Acidic residues" evidence="1">
    <location>
        <begin position="84"/>
        <end position="139"/>
    </location>
</feature>
<protein>
    <recommendedName>
        <fullName evidence="2">Eukaryotic translation initiation factor 3 subunit C N-terminal domain-containing protein</fullName>
    </recommendedName>
</protein>
<evidence type="ECO:0000313" key="4">
    <source>
        <dbReference type="Proteomes" id="UP000023152"/>
    </source>
</evidence>
<dbReference type="InterPro" id="IPR008905">
    <property type="entry name" value="EIF3C_N_dom"/>
</dbReference>
<accession>X6MPQ4</accession>
<feature type="compositionally biased region" description="Basic and acidic residues" evidence="1">
    <location>
        <begin position="1"/>
        <end position="19"/>
    </location>
</feature>
<organism evidence="3 4">
    <name type="scientific">Reticulomyxa filosa</name>
    <dbReference type="NCBI Taxonomy" id="46433"/>
    <lineage>
        <taxon>Eukaryota</taxon>
        <taxon>Sar</taxon>
        <taxon>Rhizaria</taxon>
        <taxon>Retaria</taxon>
        <taxon>Foraminifera</taxon>
        <taxon>Monothalamids</taxon>
        <taxon>Reticulomyxidae</taxon>
        <taxon>Reticulomyxa</taxon>
    </lineage>
</organism>
<dbReference type="Pfam" id="PF05470">
    <property type="entry name" value="eIF-3c_N"/>
    <property type="match status" value="1"/>
</dbReference>
<feature type="compositionally biased region" description="Acidic residues" evidence="1">
    <location>
        <begin position="49"/>
        <end position="76"/>
    </location>
</feature>
<gene>
    <name evidence="3" type="ORF">RFI_21530</name>
</gene>
<feature type="compositionally biased region" description="Basic and acidic residues" evidence="1">
    <location>
        <begin position="221"/>
        <end position="250"/>
    </location>
</feature>
<feature type="domain" description="Eukaryotic translation initiation factor 3 subunit C N-terminal" evidence="2">
    <location>
        <begin position="131"/>
        <end position="359"/>
    </location>
</feature>
<feature type="region of interest" description="Disordered" evidence="1">
    <location>
        <begin position="1"/>
        <end position="181"/>
    </location>
</feature>
<dbReference type="EMBL" id="ASPP01018763">
    <property type="protein sequence ID" value="ETO15834.1"/>
    <property type="molecule type" value="Genomic_DNA"/>
</dbReference>
<feature type="region of interest" description="Disordered" evidence="1">
    <location>
        <begin position="205"/>
        <end position="254"/>
    </location>
</feature>
<evidence type="ECO:0000259" key="2">
    <source>
        <dbReference type="Pfam" id="PF05470"/>
    </source>
</evidence>
<evidence type="ECO:0000256" key="1">
    <source>
        <dbReference type="SAM" id="MobiDB-lite"/>
    </source>
</evidence>
<dbReference type="GO" id="GO:0031369">
    <property type="term" value="F:translation initiation factor binding"/>
    <property type="evidence" value="ECO:0007669"/>
    <property type="project" value="InterPro"/>
</dbReference>
<sequence length="377" mass="43856">GEKDKEKEIEKRKKEIEKGIKKREQKKPSRFSKKKSDASFWADQKSDFEMEGEVEEYDEEEEDEEEEEPQEDEEDEAAGKVAEEKDEEEEEDKDEEKEKEKEEDEDQEAEEEEDEDQERDVLGDADEDVDEDEDEDDIDEGKRKRRDKDVDDVEWDESSSHHDSDAEHTEVQQRTTTTEGDIGVFGEALLAQMKQRSFWLMSMMKGKGPAQATRRRRKRPEKLEKAEKAEKTDKTTATESKAEEEPKSAEKGQVQQWPVRVIQREFSEALKMRGKTGVDRNEVVEKLKKIAEQCKLANSQQAQITANSILVSFYFDSASRKQAGMSGSRWKTVYKLVKDIIRALVDNFKVLRMSPFAELGLNFAKTEEKEVKQEDDK</sequence>
<proteinExistence type="predicted"/>
<feature type="compositionally biased region" description="Basic residues" evidence="1">
    <location>
        <begin position="20"/>
        <end position="33"/>
    </location>
</feature>
<dbReference type="GO" id="GO:0005852">
    <property type="term" value="C:eukaryotic translation initiation factor 3 complex"/>
    <property type="evidence" value="ECO:0007669"/>
    <property type="project" value="InterPro"/>
</dbReference>
<reference evidence="3 4" key="1">
    <citation type="journal article" date="2013" name="Curr. Biol.">
        <title>The Genome of the Foraminiferan Reticulomyxa filosa.</title>
        <authorList>
            <person name="Glockner G."/>
            <person name="Hulsmann N."/>
            <person name="Schleicher M."/>
            <person name="Noegel A.A."/>
            <person name="Eichinger L."/>
            <person name="Gallinger C."/>
            <person name="Pawlowski J."/>
            <person name="Sierra R."/>
            <person name="Euteneuer U."/>
            <person name="Pillet L."/>
            <person name="Moustafa A."/>
            <person name="Platzer M."/>
            <person name="Groth M."/>
            <person name="Szafranski K."/>
            <person name="Schliwa M."/>
        </authorList>
    </citation>
    <scope>NUCLEOTIDE SEQUENCE [LARGE SCALE GENOMIC DNA]</scope>
</reference>
<feature type="non-terminal residue" evidence="3">
    <location>
        <position position="377"/>
    </location>
</feature>
<keyword evidence="4" id="KW-1185">Reference proteome</keyword>
<dbReference type="AlphaFoldDB" id="X6MPQ4"/>
<comment type="caution">
    <text evidence="3">The sequence shown here is derived from an EMBL/GenBank/DDBJ whole genome shotgun (WGS) entry which is preliminary data.</text>
</comment>